<dbReference type="CDD" id="cd20430">
    <property type="entry name" value="Tudor_TDRD8"/>
    <property type="match status" value="1"/>
</dbReference>
<evidence type="ECO:0000259" key="4">
    <source>
        <dbReference type="PROSITE" id="PS50304"/>
    </source>
</evidence>
<evidence type="ECO:0000256" key="2">
    <source>
        <dbReference type="SAM" id="MobiDB-lite"/>
    </source>
</evidence>
<keyword evidence="5" id="KW-0418">Kinase</keyword>
<dbReference type="FunFam" id="1.10.510.10:FF:000518">
    <property type="entry name" value="serine/threonine-protein kinase 31 isoform X1"/>
    <property type="match status" value="1"/>
</dbReference>
<dbReference type="InterPro" id="IPR011009">
    <property type="entry name" value="Kinase-like_dom_sf"/>
</dbReference>
<keyword evidence="6" id="KW-1185">Reference proteome</keyword>
<feature type="coiled-coil region" evidence="1">
    <location>
        <begin position="276"/>
        <end position="307"/>
    </location>
</feature>
<dbReference type="FunFam" id="2.30.30.140:FF:000018">
    <property type="entry name" value="Serine/threonine-protein kinase 31"/>
    <property type="match status" value="1"/>
</dbReference>
<dbReference type="Gene3D" id="1.10.510.10">
    <property type="entry name" value="Transferase(Phosphotransferase) domain 1"/>
    <property type="match status" value="1"/>
</dbReference>
<evidence type="ECO:0000259" key="3">
    <source>
        <dbReference type="PROSITE" id="PS50011"/>
    </source>
</evidence>
<dbReference type="Pfam" id="PF00069">
    <property type="entry name" value="Pkinase"/>
    <property type="match status" value="1"/>
</dbReference>
<dbReference type="InterPro" id="IPR047383">
    <property type="entry name" value="Tudor_TDRD8"/>
</dbReference>
<proteinExistence type="predicted"/>
<name>A0A7K9BQH4_9PICI</name>
<gene>
    <name evidence="5" type="primary">Stk31</name>
    <name evidence="5" type="ORF">PSIHAE_R14015</name>
</gene>
<feature type="compositionally biased region" description="Polar residues" evidence="2">
    <location>
        <begin position="206"/>
        <end position="216"/>
    </location>
</feature>
<evidence type="ECO:0000256" key="1">
    <source>
        <dbReference type="SAM" id="Coils"/>
    </source>
</evidence>
<feature type="region of interest" description="Disordered" evidence="2">
    <location>
        <begin position="959"/>
        <end position="985"/>
    </location>
</feature>
<dbReference type="PANTHER" id="PTHR48008">
    <property type="entry name" value="LEUCINE-RICH REPEAT RECEPTOR-LIKE PROTEIN KINASE IMK3-RELATED"/>
    <property type="match status" value="1"/>
</dbReference>
<keyword evidence="5" id="KW-0808">Transferase</keyword>
<comment type="caution">
    <text evidence="5">The sequence shown here is derived from an EMBL/GenBank/DDBJ whole genome shotgun (WGS) entry which is preliminary data.</text>
</comment>
<dbReference type="Pfam" id="PF00567">
    <property type="entry name" value="TUDOR"/>
    <property type="match status" value="1"/>
</dbReference>
<dbReference type="PROSITE" id="PS50304">
    <property type="entry name" value="TUDOR"/>
    <property type="match status" value="1"/>
</dbReference>
<feature type="region of interest" description="Disordered" evidence="2">
    <location>
        <begin position="187"/>
        <end position="230"/>
    </location>
</feature>
<feature type="domain" description="Protein kinase" evidence="3">
    <location>
        <begin position="683"/>
        <end position="985"/>
    </location>
</feature>
<reference evidence="5 6" key="1">
    <citation type="submission" date="2019-09" db="EMBL/GenBank/DDBJ databases">
        <title>Bird 10,000 Genomes (B10K) Project - Family phase.</title>
        <authorList>
            <person name="Zhang G."/>
        </authorList>
    </citation>
    <scope>NUCLEOTIDE SEQUENCE [LARGE SCALE GENOMIC DNA]</scope>
    <source>
        <strain evidence="5">B10K-DU-001-24</strain>
        <tissue evidence="5">Muscle</tissue>
    </source>
</reference>
<dbReference type="OrthoDB" id="10023235at2759"/>
<organism evidence="5 6">
    <name type="scientific">Psilopogon haemacephalus</name>
    <name type="common">coppersmith barbet</name>
    <dbReference type="NCBI Taxonomy" id="2585815"/>
    <lineage>
        <taxon>Eukaryota</taxon>
        <taxon>Metazoa</taxon>
        <taxon>Chordata</taxon>
        <taxon>Craniata</taxon>
        <taxon>Vertebrata</taxon>
        <taxon>Euteleostomi</taxon>
        <taxon>Archelosauria</taxon>
        <taxon>Archosauria</taxon>
        <taxon>Dinosauria</taxon>
        <taxon>Saurischia</taxon>
        <taxon>Theropoda</taxon>
        <taxon>Coelurosauria</taxon>
        <taxon>Aves</taxon>
        <taxon>Neognathae</taxon>
        <taxon>Neoaves</taxon>
        <taxon>Telluraves</taxon>
        <taxon>Coraciimorphae</taxon>
        <taxon>Piciformes</taxon>
        <taxon>Megalaimidae</taxon>
        <taxon>Psilopogon</taxon>
    </lineage>
</organism>
<sequence length="985" mass="111892">EDVVGCYVEDAITFWAQSVSRYDDLVKISSALAEACPRANAVFGKFDVGKIYGGCFSEDRCWYRCMVQQVIDSDKAGTSFHKSFSCRVLYVDYGNSEVLNRSDIVEIPSKLECPGAAKKYRLWGLQIPNSQNLNMFDQGKKFLSSLTYEKVIKIHYKAKHEDGTIIAQARYEKTDIGEEVARAGFAEKRSSPGTTEDVEERREDVLQNSHQKTKASVPQWLSRPHHTPRGQFDHVTVATRKQNHAGNRMFAPKEKIKASASVPDTSFAQVRPDWKLNEETEVLRRENANLLKKQKELELENQQLRLGLQVCRSEKRMLLSLGHHFEETLSTYIGTRMRNLAAKVKVLKEVRCTNKSRCFLEQLSEMIKVVTEGCLPVPSSLERMETTWKEHEQAQERLQLCRNMDERDKLITKRDEVQQNLFAAVEELILEVDQLPLSERSSTLQELSPSLEMMAGQDSEAEDSEEAFQQFFEWKSVRVNKLIHVRDDTDTALQTLADWFGGTSKCFDMMSEAPSDLEEAIGNADEILRKVEVAICEELNNDLNGKDEAEKRIIMSACNKLLHKVQQEQSMITVIQHRYSAGVELKKHCEEWLNRRPNINILLSVKKTVKSLKAQLRCKLVEKNNFEESDDYSAFEMTRIKEEIADLRDRVLQEIFKEQEEYEKLTVLAQKWFPELPLLYPEAGIMDYMNSGGLLTCSLERELLDAEPVEELSTKRLLVCSGIRGQKVLLKGYFVDVSSEVNVTERVAKYHRAWSQQKEKSGLLQLDLLLFFFLKCDPLVYLMVPYYPGASLRALQDVAPLSLEEALKVMKGVAQGLQTLHEADIVHGSLHGNNVFAVNREQGIVGDFDFTKSEEQRAAANSMVVGTLSLVAPELKTGEPASPASDMYAYGCLLLWLCVQNQELGVKEDGTPELDVLVMDDRVKSLLLNLLCCSRLSAEQVLRDDCFLGVDMIPVSLWPGEERGSEKTGEKEKHLTEEDGANPTQ</sequence>
<dbReference type="InterPro" id="IPR002999">
    <property type="entry name" value="Tudor"/>
</dbReference>
<dbReference type="SUPFAM" id="SSF50199">
    <property type="entry name" value="Staphylococcal nuclease"/>
    <property type="match status" value="1"/>
</dbReference>
<dbReference type="EMBL" id="VWZI01003263">
    <property type="protein sequence ID" value="NXG42386.1"/>
    <property type="molecule type" value="Genomic_DNA"/>
</dbReference>
<dbReference type="AlphaFoldDB" id="A0A7K9BQH4"/>
<dbReference type="SMART" id="SM00220">
    <property type="entry name" value="S_TKc"/>
    <property type="match status" value="1"/>
</dbReference>
<dbReference type="PANTHER" id="PTHR48008:SF6">
    <property type="entry name" value="LEUCINE-RICH REPEAT RECEPTOR-LIKE PROTEIN KINASE IMK3-RELATED"/>
    <property type="match status" value="1"/>
</dbReference>
<dbReference type="Proteomes" id="UP000574528">
    <property type="component" value="Unassembled WGS sequence"/>
</dbReference>
<dbReference type="InterPro" id="IPR052451">
    <property type="entry name" value="Ser/Thr_kinase-like"/>
</dbReference>
<protein>
    <submittedName>
        <fullName evidence="5">STK31 kinase</fullName>
    </submittedName>
</protein>
<evidence type="ECO:0000313" key="5">
    <source>
        <dbReference type="EMBL" id="NXG42386.1"/>
    </source>
</evidence>
<dbReference type="Gene3D" id="2.40.50.90">
    <property type="match status" value="1"/>
</dbReference>
<accession>A0A7K9BQH4</accession>
<dbReference type="SMART" id="SM00333">
    <property type="entry name" value="TUDOR"/>
    <property type="match status" value="1"/>
</dbReference>
<dbReference type="SUPFAM" id="SSF63748">
    <property type="entry name" value="Tudor/PWWP/MBT"/>
    <property type="match status" value="1"/>
</dbReference>
<evidence type="ECO:0000313" key="6">
    <source>
        <dbReference type="Proteomes" id="UP000574528"/>
    </source>
</evidence>
<dbReference type="InterPro" id="IPR035437">
    <property type="entry name" value="SNase_OB-fold_sf"/>
</dbReference>
<feature type="compositionally biased region" description="Basic and acidic residues" evidence="2">
    <location>
        <begin position="960"/>
        <end position="977"/>
    </location>
</feature>
<dbReference type="InterPro" id="IPR000719">
    <property type="entry name" value="Prot_kinase_dom"/>
</dbReference>
<dbReference type="GO" id="GO:0004672">
    <property type="term" value="F:protein kinase activity"/>
    <property type="evidence" value="ECO:0007669"/>
    <property type="project" value="InterPro"/>
</dbReference>
<keyword evidence="1" id="KW-0175">Coiled coil</keyword>
<dbReference type="PROSITE" id="PS50011">
    <property type="entry name" value="PROTEIN_KINASE_DOM"/>
    <property type="match status" value="1"/>
</dbReference>
<feature type="non-terminal residue" evidence="5">
    <location>
        <position position="985"/>
    </location>
</feature>
<feature type="non-terminal residue" evidence="5">
    <location>
        <position position="1"/>
    </location>
</feature>
<dbReference type="Gene3D" id="2.30.30.140">
    <property type="match status" value="1"/>
</dbReference>
<feature type="domain" description="Tudor" evidence="4">
    <location>
        <begin position="45"/>
        <end position="114"/>
    </location>
</feature>
<dbReference type="GO" id="GO:0005524">
    <property type="term" value="F:ATP binding"/>
    <property type="evidence" value="ECO:0007669"/>
    <property type="project" value="InterPro"/>
</dbReference>
<dbReference type="SUPFAM" id="SSF56112">
    <property type="entry name" value="Protein kinase-like (PK-like)"/>
    <property type="match status" value="1"/>
</dbReference>